<comment type="caution">
    <text evidence="1">The sequence shown here is derived from an EMBL/GenBank/DDBJ whole genome shotgun (WGS) entry which is preliminary data.</text>
</comment>
<organism evidence="1 2">
    <name type="scientific">Plastorhodobacter daqingensis</name>
    <dbReference type="NCBI Taxonomy" id="1387281"/>
    <lineage>
        <taxon>Bacteria</taxon>
        <taxon>Pseudomonadati</taxon>
        <taxon>Pseudomonadota</taxon>
        <taxon>Alphaproteobacteria</taxon>
        <taxon>Rhodobacterales</taxon>
        <taxon>Paracoccaceae</taxon>
        <taxon>Plastorhodobacter</taxon>
    </lineage>
</organism>
<sequence length="92" mass="10127">AIALLHHGKCDQGARRVPPEEAQTQWGKNPAYSISRFKSIIDPVAFSANPASAPGFFFVAEIDLNPFSNRRLLLRPFEGVSPVSPVSLPRIR</sequence>
<evidence type="ECO:0000313" key="2">
    <source>
        <dbReference type="Proteomes" id="UP001596516"/>
    </source>
</evidence>
<proteinExistence type="predicted"/>
<name>A0ABW2UKH3_9RHOB</name>
<accession>A0ABW2UKH3</accession>
<dbReference type="RefSeq" id="WP_377400693.1">
    <property type="nucleotide sequence ID" value="NZ_JBHTFQ010000002.1"/>
</dbReference>
<gene>
    <name evidence="1" type="ORF">ACFQXB_06165</name>
</gene>
<reference evidence="2" key="1">
    <citation type="journal article" date="2019" name="Int. J. Syst. Evol. Microbiol.">
        <title>The Global Catalogue of Microorganisms (GCM) 10K type strain sequencing project: providing services to taxonomists for standard genome sequencing and annotation.</title>
        <authorList>
            <consortium name="The Broad Institute Genomics Platform"/>
            <consortium name="The Broad Institute Genome Sequencing Center for Infectious Disease"/>
            <person name="Wu L."/>
            <person name="Ma J."/>
        </authorList>
    </citation>
    <scope>NUCLEOTIDE SEQUENCE [LARGE SCALE GENOMIC DNA]</scope>
    <source>
        <strain evidence="2">CGMCC 1.12750</strain>
    </source>
</reference>
<evidence type="ECO:0000313" key="1">
    <source>
        <dbReference type="EMBL" id="MFC7703773.1"/>
    </source>
</evidence>
<dbReference type="EMBL" id="JBHTFQ010000002">
    <property type="protein sequence ID" value="MFC7703773.1"/>
    <property type="molecule type" value="Genomic_DNA"/>
</dbReference>
<protein>
    <submittedName>
        <fullName evidence="1">Uncharacterized protein</fullName>
    </submittedName>
</protein>
<feature type="non-terminal residue" evidence="1">
    <location>
        <position position="1"/>
    </location>
</feature>
<dbReference type="Proteomes" id="UP001596516">
    <property type="component" value="Unassembled WGS sequence"/>
</dbReference>
<keyword evidence="2" id="KW-1185">Reference proteome</keyword>